<name>A0A9P0KWS0_ACAOB</name>
<gene>
    <name evidence="1" type="ORF">ACAOBT_LOCUS14753</name>
</gene>
<dbReference type="AlphaFoldDB" id="A0A9P0KWS0"/>
<keyword evidence="2" id="KW-1185">Reference proteome</keyword>
<dbReference type="EMBL" id="CAKOFQ010006914">
    <property type="protein sequence ID" value="CAH1981925.1"/>
    <property type="molecule type" value="Genomic_DNA"/>
</dbReference>
<sequence length="99" mass="11467">MAKRRHHLEIQFLLSYIFKFSTQSVSVIVPEVCDALIACLSDKIKMPKRREERLQVANDFNRMWNYLRCCGSIDGKHICLQATLAVTTSIIKNFLAQCF</sequence>
<accession>A0A9P0KWS0</accession>
<evidence type="ECO:0000313" key="2">
    <source>
        <dbReference type="Proteomes" id="UP001152888"/>
    </source>
</evidence>
<protein>
    <submittedName>
        <fullName evidence="1">Uncharacterized protein</fullName>
    </submittedName>
</protein>
<organism evidence="1 2">
    <name type="scientific">Acanthoscelides obtectus</name>
    <name type="common">Bean weevil</name>
    <name type="synonym">Bruchus obtectus</name>
    <dbReference type="NCBI Taxonomy" id="200917"/>
    <lineage>
        <taxon>Eukaryota</taxon>
        <taxon>Metazoa</taxon>
        <taxon>Ecdysozoa</taxon>
        <taxon>Arthropoda</taxon>
        <taxon>Hexapoda</taxon>
        <taxon>Insecta</taxon>
        <taxon>Pterygota</taxon>
        <taxon>Neoptera</taxon>
        <taxon>Endopterygota</taxon>
        <taxon>Coleoptera</taxon>
        <taxon>Polyphaga</taxon>
        <taxon>Cucujiformia</taxon>
        <taxon>Chrysomeloidea</taxon>
        <taxon>Chrysomelidae</taxon>
        <taxon>Bruchinae</taxon>
        <taxon>Bruchini</taxon>
        <taxon>Acanthoscelides</taxon>
    </lineage>
</organism>
<comment type="caution">
    <text evidence="1">The sequence shown here is derived from an EMBL/GenBank/DDBJ whole genome shotgun (WGS) entry which is preliminary data.</text>
</comment>
<evidence type="ECO:0000313" key="1">
    <source>
        <dbReference type="EMBL" id="CAH1981925.1"/>
    </source>
</evidence>
<proteinExistence type="predicted"/>
<dbReference type="Proteomes" id="UP001152888">
    <property type="component" value="Unassembled WGS sequence"/>
</dbReference>
<reference evidence="1" key="1">
    <citation type="submission" date="2022-03" db="EMBL/GenBank/DDBJ databases">
        <authorList>
            <person name="Sayadi A."/>
        </authorList>
    </citation>
    <scope>NUCLEOTIDE SEQUENCE</scope>
</reference>
<dbReference type="OrthoDB" id="6741510at2759"/>